<evidence type="ECO:0000259" key="1">
    <source>
        <dbReference type="PROSITE" id="PS51782"/>
    </source>
</evidence>
<dbReference type="Gene3D" id="1.25.40.10">
    <property type="entry name" value="Tetratricopeptide repeat domain"/>
    <property type="match status" value="1"/>
</dbReference>
<dbReference type="SUPFAM" id="SSF48452">
    <property type="entry name" value="TPR-like"/>
    <property type="match status" value="1"/>
</dbReference>
<dbReference type="Pfam" id="PF01476">
    <property type="entry name" value="LysM"/>
    <property type="match status" value="1"/>
</dbReference>
<protein>
    <submittedName>
        <fullName evidence="2">Tetratricopeptide (TPR) repeat protein</fullName>
    </submittedName>
</protein>
<sequence length="369" mass="41672">MSRPSSQSSPSSLLGLAVILLSLTLVGGCAQVREWTQWEDDEADTTAEAPDSERSPYRYQQVVQWLQAGEVDVAEGALARRLDNAPDDARAQLLMEQIQADPGTYLGRENIHYEVQPGDTLSVIAQHFLDDNRLFFILARYNDIEVPAHLEAGETLRIPSDFRDIDAQARLAKRHSDTRDTTGDVWGHLERGEPDEALALFEDQTPDSLNSDEQRALAEAHEAWVERALSQGELTLAANRLERAREDEPDTADWSDWIGQAENRMESETLYRDGRVRMSESPTMAARHFARVLEINPEHTGAQAGLDELRDTVVPQLHREAILLYRNHELDGAIETWEALLRVDPDFEPAQVYKARATELKARLEELDE</sequence>
<dbReference type="RefSeq" id="WP_253446299.1">
    <property type="nucleotide sequence ID" value="NZ_JALJYF010000001.1"/>
</dbReference>
<dbReference type="PROSITE" id="PS51257">
    <property type="entry name" value="PROKAR_LIPOPROTEIN"/>
    <property type="match status" value="1"/>
</dbReference>
<evidence type="ECO:0000313" key="2">
    <source>
        <dbReference type="EMBL" id="MCP1727045.1"/>
    </source>
</evidence>
<dbReference type="InterPro" id="IPR018392">
    <property type="entry name" value="LysM"/>
</dbReference>
<evidence type="ECO:0000313" key="3">
    <source>
        <dbReference type="Proteomes" id="UP001523550"/>
    </source>
</evidence>
<proteinExistence type="predicted"/>
<gene>
    <name evidence="2" type="ORF">J2T60_001010</name>
</gene>
<dbReference type="PROSITE" id="PS51782">
    <property type="entry name" value="LYSM"/>
    <property type="match status" value="1"/>
</dbReference>
<organism evidence="2 3">
    <name type="scientific">Natronospira proteinivora</name>
    <dbReference type="NCBI Taxonomy" id="1807133"/>
    <lineage>
        <taxon>Bacteria</taxon>
        <taxon>Pseudomonadati</taxon>
        <taxon>Pseudomonadota</taxon>
        <taxon>Gammaproteobacteria</taxon>
        <taxon>Natronospirales</taxon>
        <taxon>Natronospiraceae</taxon>
        <taxon>Natronospira</taxon>
    </lineage>
</organism>
<reference evidence="2 3" key="1">
    <citation type="submission" date="2022-03" db="EMBL/GenBank/DDBJ databases">
        <title>Genomic Encyclopedia of Type Strains, Phase III (KMG-III): the genomes of soil and plant-associated and newly described type strains.</title>
        <authorList>
            <person name="Whitman W."/>
        </authorList>
    </citation>
    <scope>NUCLEOTIDE SEQUENCE [LARGE SCALE GENOMIC DNA]</scope>
    <source>
        <strain evidence="2 3">BSker1</strain>
    </source>
</reference>
<dbReference type="EMBL" id="JALJYF010000001">
    <property type="protein sequence ID" value="MCP1727045.1"/>
    <property type="molecule type" value="Genomic_DNA"/>
</dbReference>
<keyword evidence="3" id="KW-1185">Reference proteome</keyword>
<dbReference type="SUPFAM" id="SSF54106">
    <property type="entry name" value="LysM domain"/>
    <property type="match status" value="1"/>
</dbReference>
<feature type="domain" description="LysM" evidence="1">
    <location>
        <begin position="111"/>
        <end position="158"/>
    </location>
</feature>
<dbReference type="CDD" id="cd00118">
    <property type="entry name" value="LysM"/>
    <property type="match status" value="1"/>
</dbReference>
<dbReference type="InterPro" id="IPR036779">
    <property type="entry name" value="LysM_dom_sf"/>
</dbReference>
<dbReference type="Gene3D" id="3.10.350.10">
    <property type="entry name" value="LysM domain"/>
    <property type="match status" value="1"/>
</dbReference>
<name>A0ABT1G7X0_9GAMM</name>
<dbReference type="InterPro" id="IPR011990">
    <property type="entry name" value="TPR-like_helical_dom_sf"/>
</dbReference>
<accession>A0ABT1G7X0</accession>
<dbReference type="Proteomes" id="UP001523550">
    <property type="component" value="Unassembled WGS sequence"/>
</dbReference>
<comment type="caution">
    <text evidence="2">The sequence shown here is derived from an EMBL/GenBank/DDBJ whole genome shotgun (WGS) entry which is preliminary data.</text>
</comment>